<dbReference type="AlphaFoldDB" id="A0A813HU51"/>
<dbReference type="EMBL" id="CAJNNV010032966">
    <property type="protein sequence ID" value="CAE8641677.1"/>
    <property type="molecule type" value="Genomic_DNA"/>
</dbReference>
<dbReference type="SUPFAM" id="SSF47473">
    <property type="entry name" value="EF-hand"/>
    <property type="match status" value="1"/>
</dbReference>
<dbReference type="Proteomes" id="UP000654075">
    <property type="component" value="Unassembled WGS sequence"/>
</dbReference>
<sequence>MSCLGVLSEIYSKTRCKEVEVKAQCQGSLTRMLVAAAVFKTFAADEKGVGTDQVLGLLDQIFRKHREECVLDQKEISVLASHVMAALDSNGDQFADFDEFVKLFVSNDVISVSNMAPDVRYRQAQAFSGETLP</sequence>
<gene>
    <name evidence="1" type="ORF">PGLA1383_LOCUS56291</name>
</gene>
<evidence type="ECO:0000313" key="2">
    <source>
        <dbReference type="Proteomes" id="UP000654075"/>
    </source>
</evidence>
<accession>A0A813HU51</accession>
<dbReference type="InterPro" id="IPR011992">
    <property type="entry name" value="EF-hand-dom_pair"/>
</dbReference>
<keyword evidence="2" id="KW-1185">Reference proteome</keyword>
<name>A0A813HU51_POLGL</name>
<dbReference type="PROSITE" id="PS00303">
    <property type="entry name" value="S100_CABP"/>
    <property type="match status" value="1"/>
</dbReference>
<dbReference type="Gene3D" id="1.10.238.10">
    <property type="entry name" value="EF-hand"/>
    <property type="match status" value="1"/>
</dbReference>
<evidence type="ECO:0008006" key="3">
    <source>
        <dbReference type="Google" id="ProtNLM"/>
    </source>
</evidence>
<organism evidence="1 2">
    <name type="scientific">Polarella glacialis</name>
    <name type="common">Dinoflagellate</name>
    <dbReference type="NCBI Taxonomy" id="89957"/>
    <lineage>
        <taxon>Eukaryota</taxon>
        <taxon>Sar</taxon>
        <taxon>Alveolata</taxon>
        <taxon>Dinophyceae</taxon>
        <taxon>Suessiales</taxon>
        <taxon>Suessiaceae</taxon>
        <taxon>Polarella</taxon>
    </lineage>
</organism>
<evidence type="ECO:0000313" key="1">
    <source>
        <dbReference type="EMBL" id="CAE8641677.1"/>
    </source>
</evidence>
<reference evidence="1" key="1">
    <citation type="submission" date="2021-02" db="EMBL/GenBank/DDBJ databases">
        <authorList>
            <person name="Dougan E. K."/>
            <person name="Rhodes N."/>
            <person name="Thang M."/>
            <person name="Chan C."/>
        </authorList>
    </citation>
    <scope>NUCLEOTIDE SEQUENCE</scope>
</reference>
<dbReference type="InterPro" id="IPR001751">
    <property type="entry name" value="S100/CaBP7/8-like_CS"/>
</dbReference>
<comment type="caution">
    <text evidence="1">The sequence shown here is derived from an EMBL/GenBank/DDBJ whole genome shotgun (WGS) entry which is preliminary data.</text>
</comment>
<proteinExistence type="predicted"/>
<protein>
    <recommendedName>
        <fullName evidence="3">EF-hand domain-containing protein</fullName>
    </recommendedName>
</protein>